<evidence type="ECO:0000256" key="1">
    <source>
        <dbReference type="ARBA" id="ARBA00004141"/>
    </source>
</evidence>
<evidence type="ECO:0008006" key="8">
    <source>
        <dbReference type="Google" id="ProtNLM"/>
    </source>
</evidence>
<dbReference type="InterPro" id="IPR003825">
    <property type="entry name" value="Colicin-V_CvpA"/>
</dbReference>
<dbReference type="PANTHER" id="PTHR37306:SF1">
    <property type="entry name" value="COLICIN V PRODUCTION PROTEIN"/>
    <property type="match status" value="1"/>
</dbReference>
<dbReference type="PANTHER" id="PTHR37306">
    <property type="entry name" value="COLICIN V PRODUCTION PROTEIN"/>
    <property type="match status" value="1"/>
</dbReference>
<keyword evidence="2 5" id="KW-0812">Transmembrane</keyword>
<organism evidence="6 7">
    <name type="scientific">Aquimarina addita</name>
    <dbReference type="NCBI Taxonomy" id="870485"/>
    <lineage>
        <taxon>Bacteria</taxon>
        <taxon>Pseudomonadati</taxon>
        <taxon>Bacteroidota</taxon>
        <taxon>Flavobacteriia</taxon>
        <taxon>Flavobacteriales</taxon>
        <taxon>Flavobacteriaceae</taxon>
        <taxon>Aquimarina</taxon>
    </lineage>
</organism>
<keyword evidence="3 5" id="KW-1133">Transmembrane helix</keyword>
<keyword evidence="4 5" id="KW-0472">Membrane</keyword>
<feature type="transmembrane region" description="Helical" evidence="5">
    <location>
        <begin position="31"/>
        <end position="53"/>
    </location>
</feature>
<dbReference type="EMBL" id="BAABCW010000002">
    <property type="protein sequence ID" value="GAA4110584.1"/>
    <property type="molecule type" value="Genomic_DNA"/>
</dbReference>
<evidence type="ECO:0000313" key="6">
    <source>
        <dbReference type="EMBL" id="GAA4110584.1"/>
    </source>
</evidence>
<dbReference type="Proteomes" id="UP001500459">
    <property type="component" value="Unassembled WGS sequence"/>
</dbReference>
<evidence type="ECO:0000256" key="5">
    <source>
        <dbReference type="SAM" id="Phobius"/>
    </source>
</evidence>
<proteinExistence type="predicted"/>
<feature type="transmembrane region" description="Helical" evidence="5">
    <location>
        <begin position="65"/>
        <end position="82"/>
    </location>
</feature>
<gene>
    <name evidence="6" type="ORF">GCM10022393_07730</name>
</gene>
<dbReference type="Pfam" id="PF02674">
    <property type="entry name" value="Colicin_V"/>
    <property type="match status" value="1"/>
</dbReference>
<evidence type="ECO:0000256" key="2">
    <source>
        <dbReference type="ARBA" id="ARBA00022692"/>
    </source>
</evidence>
<comment type="caution">
    <text evidence="6">The sequence shown here is derived from an EMBL/GenBank/DDBJ whole genome shotgun (WGS) entry which is preliminary data.</text>
</comment>
<feature type="transmembrane region" description="Helical" evidence="5">
    <location>
        <begin position="102"/>
        <end position="122"/>
    </location>
</feature>
<evidence type="ECO:0000256" key="4">
    <source>
        <dbReference type="ARBA" id="ARBA00023136"/>
    </source>
</evidence>
<sequence>MNYIDIILGVLLLWGVIRGYSKGLFVSLASLVALIAGIYIAVHFSDVAGAYLAQYVDWQDGAMKLAAFAITFITIVILVSLAGKLLTKIADFAHLGILNKLLGATFGALKFAFIASVVIVFLDAGNRSLNVIPQETLSSSILYTPVRKFAPMVLPNILDSEKEEETI</sequence>
<name>A0ABP7XBK4_9FLAO</name>
<reference evidence="7" key="1">
    <citation type="journal article" date="2019" name="Int. J. Syst. Evol. Microbiol.">
        <title>The Global Catalogue of Microorganisms (GCM) 10K type strain sequencing project: providing services to taxonomists for standard genome sequencing and annotation.</title>
        <authorList>
            <consortium name="The Broad Institute Genomics Platform"/>
            <consortium name="The Broad Institute Genome Sequencing Center for Infectious Disease"/>
            <person name="Wu L."/>
            <person name="Ma J."/>
        </authorList>
    </citation>
    <scope>NUCLEOTIDE SEQUENCE [LARGE SCALE GENOMIC DNA]</scope>
    <source>
        <strain evidence="7">JCM 17106</strain>
    </source>
</reference>
<accession>A0ABP7XBK4</accession>
<keyword evidence="7" id="KW-1185">Reference proteome</keyword>
<evidence type="ECO:0000256" key="3">
    <source>
        <dbReference type="ARBA" id="ARBA00022989"/>
    </source>
</evidence>
<comment type="subcellular location">
    <subcellularLocation>
        <location evidence="1">Membrane</location>
        <topology evidence="1">Multi-pass membrane protein</topology>
    </subcellularLocation>
</comment>
<dbReference type="RefSeq" id="WP_344924946.1">
    <property type="nucleotide sequence ID" value="NZ_BAABCW010000002.1"/>
</dbReference>
<protein>
    <recommendedName>
        <fullName evidence="8">Membrane protein required for colicin V production</fullName>
    </recommendedName>
</protein>
<evidence type="ECO:0000313" key="7">
    <source>
        <dbReference type="Proteomes" id="UP001500459"/>
    </source>
</evidence>